<keyword evidence="3" id="KW-1003">Cell membrane</keyword>
<feature type="transmembrane region" description="Helical" evidence="8">
    <location>
        <begin position="12"/>
        <end position="32"/>
    </location>
</feature>
<evidence type="ECO:0000313" key="9">
    <source>
        <dbReference type="EMBL" id="WFE91005.1"/>
    </source>
</evidence>
<keyword evidence="6 8" id="KW-0472">Membrane</keyword>
<accession>A0ABY8FAW4</accession>
<dbReference type="InterPro" id="IPR003400">
    <property type="entry name" value="ExbD"/>
</dbReference>
<evidence type="ECO:0000256" key="5">
    <source>
        <dbReference type="ARBA" id="ARBA00022989"/>
    </source>
</evidence>
<keyword evidence="7" id="KW-0653">Protein transport</keyword>
<dbReference type="Pfam" id="PF02472">
    <property type="entry name" value="ExbD"/>
    <property type="match status" value="1"/>
</dbReference>
<keyword evidence="7" id="KW-0813">Transport</keyword>
<keyword evidence="4 7" id="KW-0812">Transmembrane</keyword>
<evidence type="ECO:0000256" key="3">
    <source>
        <dbReference type="ARBA" id="ARBA00022475"/>
    </source>
</evidence>
<proteinExistence type="inferred from homology"/>
<comment type="subcellular location">
    <subcellularLocation>
        <location evidence="1">Cell membrane</location>
        <topology evidence="1">Single-pass membrane protein</topology>
    </subcellularLocation>
    <subcellularLocation>
        <location evidence="7">Cell membrane</location>
        <topology evidence="7">Single-pass type II membrane protein</topology>
    </subcellularLocation>
</comment>
<protein>
    <submittedName>
        <fullName evidence="9">Biopolymer transporter ExbD</fullName>
    </submittedName>
</protein>
<evidence type="ECO:0000313" key="10">
    <source>
        <dbReference type="Proteomes" id="UP001209803"/>
    </source>
</evidence>
<reference evidence="9 10" key="1">
    <citation type="submission" date="2023-03" db="EMBL/GenBank/DDBJ databases">
        <title>Roseibium porphyridii sp. nov. and Roseibium rhodosorbium sp. nov. isolated from marine algae, Porphyridium cruentum and Rhodosorus marinus, respectively.</title>
        <authorList>
            <person name="Lee M.W."/>
            <person name="Choi B.J."/>
            <person name="Lee J.K."/>
            <person name="Choi D.G."/>
            <person name="Baek J.H."/>
            <person name="Bayburt H."/>
            <person name="Kim J.M."/>
            <person name="Han D.M."/>
            <person name="Kim K.H."/>
            <person name="Jeon C.O."/>
        </authorList>
    </citation>
    <scope>NUCLEOTIDE SEQUENCE [LARGE SCALE GENOMIC DNA]</scope>
    <source>
        <strain evidence="9 10">KMA01</strain>
    </source>
</reference>
<name>A0ABY8FAW4_9HYPH</name>
<evidence type="ECO:0000256" key="2">
    <source>
        <dbReference type="ARBA" id="ARBA00005811"/>
    </source>
</evidence>
<keyword evidence="10" id="KW-1185">Reference proteome</keyword>
<dbReference type="RefSeq" id="WP_265683205.1">
    <property type="nucleotide sequence ID" value="NZ_CP120863.1"/>
</dbReference>
<dbReference type="EMBL" id="CP120863">
    <property type="protein sequence ID" value="WFE91005.1"/>
    <property type="molecule type" value="Genomic_DNA"/>
</dbReference>
<evidence type="ECO:0000256" key="6">
    <source>
        <dbReference type="ARBA" id="ARBA00023136"/>
    </source>
</evidence>
<dbReference type="Proteomes" id="UP001209803">
    <property type="component" value="Chromosome"/>
</dbReference>
<evidence type="ECO:0000256" key="1">
    <source>
        <dbReference type="ARBA" id="ARBA00004162"/>
    </source>
</evidence>
<keyword evidence="5 8" id="KW-1133">Transmembrane helix</keyword>
<evidence type="ECO:0000256" key="7">
    <source>
        <dbReference type="RuleBase" id="RU003879"/>
    </source>
</evidence>
<gene>
    <name evidence="9" type="ORF">K1718_06550</name>
</gene>
<evidence type="ECO:0000256" key="8">
    <source>
        <dbReference type="SAM" id="Phobius"/>
    </source>
</evidence>
<organism evidence="9 10">
    <name type="scientific">Roseibium porphyridii</name>
    <dbReference type="NCBI Taxonomy" id="2866279"/>
    <lineage>
        <taxon>Bacteria</taxon>
        <taxon>Pseudomonadati</taxon>
        <taxon>Pseudomonadota</taxon>
        <taxon>Alphaproteobacteria</taxon>
        <taxon>Hyphomicrobiales</taxon>
        <taxon>Stappiaceae</taxon>
        <taxon>Roseibium</taxon>
    </lineage>
</organism>
<sequence>MIRVRRNKPKRPLETTISLINIVFLMLIFFLVTGQLTPPQDPDVILPETKSSDPLPPPDALYARGDGALVYREAPVTAADYLANHLPEREGAPRQVKLAADKNLGAGKLLQHVKALYGAGADAVVVVTRTTDK</sequence>
<comment type="similarity">
    <text evidence="2 7">Belongs to the ExbD/TolR family.</text>
</comment>
<evidence type="ECO:0000256" key="4">
    <source>
        <dbReference type="ARBA" id="ARBA00022692"/>
    </source>
</evidence>